<reference evidence="6" key="1">
    <citation type="journal article" date="2020" name="mSystems">
        <title>Genome- and Community-Level Interaction Insights into Carbon Utilization and Element Cycling Functions of Hydrothermarchaeota in Hydrothermal Sediment.</title>
        <authorList>
            <person name="Zhou Z."/>
            <person name="Liu Y."/>
            <person name="Xu W."/>
            <person name="Pan J."/>
            <person name="Luo Z.H."/>
            <person name="Li M."/>
        </authorList>
    </citation>
    <scope>NUCLEOTIDE SEQUENCE [LARGE SCALE GENOMIC DNA]</scope>
    <source>
        <strain evidence="6">SpSt-456</strain>
    </source>
</reference>
<dbReference type="Gene3D" id="1.20.1200.10">
    <property type="entry name" value="Cobalamin adenosyltransferase-like"/>
    <property type="match status" value="1"/>
</dbReference>
<proteinExistence type="inferred from homology"/>
<dbReference type="InterPro" id="IPR036451">
    <property type="entry name" value="CblAdoTrfase-like_sf"/>
</dbReference>
<dbReference type="EMBL" id="DSTK01000044">
    <property type="protein sequence ID" value="HFK98890.1"/>
    <property type="molecule type" value="Genomic_DNA"/>
</dbReference>
<keyword evidence="4" id="KW-0169">Cobalamin biosynthesis</keyword>
<comment type="caution">
    <text evidence="6">The sequence shown here is derived from an EMBL/GenBank/DDBJ whole genome shotgun (WGS) entry which is preliminary data.</text>
</comment>
<dbReference type="GO" id="GO:0009236">
    <property type="term" value="P:cobalamin biosynthetic process"/>
    <property type="evidence" value="ECO:0007669"/>
    <property type="project" value="UniProtKB-UniRule"/>
</dbReference>
<dbReference type="PANTHER" id="PTHR12213">
    <property type="entry name" value="CORRINOID ADENOSYLTRANSFERASE"/>
    <property type="match status" value="1"/>
</dbReference>
<dbReference type="UniPathway" id="UPA00148">
    <property type="reaction ID" value="UER00233"/>
</dbReference>
<comment type="catalytic activity">
    <reaction evidence="4">
        <text>2 cob(II)yrinate a,c diamide + reduced [electron-transfer flavoprotein] + 2 ATP = 2 adenosylcob(III)yrinate a,c-diamide + 2 triphosphate + oxidized [electron-transfer flavoprotein] + 3 H(+)</text>
        <dbReference type="Rhea" id="RHEA:11528"/>
        <dbReference type="Rhea" id="RHEA-COMP:10685"/>
        <dbReference type="Rhea" id="RHEA-COMP:10686"/>
        <dbReference type="ChEBI" id="CHEBI:15378"/>
        <dbReference type="ChEBI" id="CHEBI:18036"/>
        <dbReference type="ChEBI" id="CHEBI:30616"/>
        <dbReference type="ChEBI" id="CHEBI:57692"/>
        <dbReference type="ChEBI" id="CHEBI:58307"/>
        <dbReference type="ChEBI" id="CHEBI:58503"/>
        <dbReference type="ChEBI" id="CHEBI:58537"/>
        <dbReference type="EC" id="2.5.1.17"/>
    </reaction>
</comment>
<organism evidence="6">
    <name type="scientific">Desulfacinum infernum</name>
    <dbReference type="NCBI Taxonomy" id="35837"/>
    <lineage>
        <taxon>Bacteria</taxon>
        <taxon>Pseudomonadati</taxon>
        <taxon>Thermodesulfobacteriota</taxon>
        <taxon>Syntrophobacteria</taxon>
        <taxon>Syntrophobacterales</taxon>
        <taxon>Syntrophobacteraceae</taxon>
        <taxon>Desulfacinum</taxon>
    </lineage>
</organism>
<dbReference type="GO" id="GO:0008817">
    <property type="term" value="F:corrinoid adenosyltransferase activity"/>
    <property type="evidence" value="ECO:0007669"/>
    <property type="project" value="UniProtKB-UniRule"/>
</dbReference>
<feature type="domain" description="Cobalamin adenosyltransferase-like" evidence="5">
    <location>
        <begin position="38"/>
        <end position="199"/>
    </location>
</feature>
<dbReference type="InterPro" id="IPR029499">
    <property type="entry name" value="PduO-typ"/>
</dbReference>
<dbReference type="InterPro" id="IPR016030">
    <property type="entry name" value="CblAdoTrfase-like"/>
</dbReference>
<comment type="pathway">
    <text evidence="4">Cofactor biosynthesis; adenosylcobalamin biosynthesis; adenosylcobalamin from cob(II)yrinate a,c-diamide: step 2/7.</text>
</comment>
<dbReference type="PANTHER" id="PTHR12213:SF0">
    <property type="entry name" value="CORRINOID ADENOSYLTRANSFERASE MMAB"/>
    <property type="match status" value="1"/>
</dbReference>
<evidence type="ECO:0000259" key="5">
    <source>
        <dbReference type="Pfam" id="PF01923"/>
    </source>
</evidence>
<gene>
    <name evidence="6" type="ORF">ENS06_16380</name>
</gene>
<dbReference type="NCBIfam" id="TIGR00636">
    <property type="entry name" value="PduO_Nterm"/>
    <property type="match status" value="1"/>
</dbReference>
<dbReference type="EC" id="2.5.1.17" evidence="4"/>
<evidence type="ECO:0000256" key="1">
    <source>
        <dbReference type="ARBA" id="ARBA00022679"/>
    </source>
</evidence>
<dbReference type="Pfam" id="PF01923">
    <property type="entry name" value="Cob_adeno_trans"/>
    <property type="match status" value="1"/>
</dbReference>
<evidence type="ECO:0000313" key="6">
    <source>
        <dbReference type="EMBL" id="HFK98890.1"/>
    </source>
</evidence>
<dbReference type="SUPFAM" id="SSF89028">
    <property type="entry name" value="Cobalamin adenosyltransferase-like"/>
    <property type="match status" value="1"/>
</dbReference>
<protein>
    <recommendedName>
        <fullName evidence="4">Corrinoid adenosyltransferase</fullName>
        <ecNumber evidence="4">2.5.1.17</ecNumber>
    </recommendedName>
    <alternativeName>
        <fullName evidence="4">Cob(II)alamin adenosyltransferase</fullName>
    </alternativeName>
    <alternativeName>
        <fullName evidence="4">Cob(II)yrinic acid a,c-diamide adenosyltransferase</fullName>
    </alternativeName>
    <alternativeName>
        <fullName evidence="4">Cobinamide/cobalamin adenosyltransferase</fullName>
    </alternativeName>
</protein>
<evidence type="ECO:0000256" key="4">
    <source>
        <dbReference type="RuleBase" id="RU366026"/>
    </source>
</evidence>
<keyword evidence="3 4" id="KW-0067">ATP-binding</keyword>
<evidence type="ECO:0000256" key="3">
    <source>
        <dbReference type="ARBA" id="ARBA00022840"/>
    </source>
</evidence>
<accession>A0A832EKZ1</accession>
<dbReference type="AlphaFoldDB" id="A0A832EKZ1"/>
<keyword evidence="1 4" id="KW-0808">Transferase</keyword>
<comment type="catalytic activity">
    <reaction evidence="4">
        <text>2 cob(II)alamin + reduced [electron-transfer flavoprotein] + 2 ATP = 2 adenosylcob(III)alamin + 2 triphosphate + oxidized [electron-transfer flavoprotein] + 3 H(+)</text>
        <dbReference type="Rhea" id="RHEA:28671"/>
        <dbReference type="Rhea" id="RHEA-COMP:10685"/>
        <dbReference type="Rhea" id="RHEA-COMP:10686"/>
        <dbReference type="ChEBI" id="CHEBI:15378"/>
        <dbReference type="ChEBI" id="CHEBI:16304"/>
        <dbReference type="ChEBI" id="CHEBI:18036"/>
        <dbReference type="ChEBI" id="CHEBI:18408"/>
        <dbReference type="ChEBI" id="CHEBI:30616"/>
        <dbReference type="ChEBI" id="CHEBI:57692"/>
        <dbReference type="ChEBI" id="CHEBI:58307"/>
        <dbReference type="EC" id="2.5.1.17"/>
    </reaction>
</comment>
<keyword evidence="2 4" id="KW-0547">Nucleotide-binding</keyword>
<comment type="similarity">
    <text evidence="4">Belongs to the Cob(I)alamin adenosyltransferase family.</text>
</comment>
<name>A0A832EKZ1_9BACT</name>
<evidence type="ECO:0000256" key="2">
    <source>
        <dbReference type="ARBA" id="ARBA00022741"/>
    </source>
</evidence>
<sequence>MERKPAKVGDISKGRAGKICQWTERKEGQRAVEVFKFSKKGDGGETSLLTGERVSKGSLRPETYGTLDEASSVLGLAKAFSTNERLRAIMHTIQEDLLVLGAQLAGTREKSSDWKVENRHVDRLEEWIEALQHEVPLPRRFILPGANPVSAALDMARTVVRRAERCAVRLKEEGLMEEPLVHAYLNRLADLLFTMARYAEKHP</sequence>
<dbReference type="GO" id="GO:0005524">
    <property type="term" value="F:ATP binding"/>
    <property type="evidence" value="ECO:0007669"/>
    <property type="project" value="UniProtKB-UniRule"/>
</dbReference>